<dbReference type="OrthoDB" id="9792137at2"/>
<dbReference type="InterPro" id="IPR050772">
    <property type="entry name" value="Hydratase-Decarb/MhpD_sf"/>
</dbReference>
<dbReference type="PANTHER" id="PTHR30143">
    <property type="entry name" value="ACID HYDRATASE"/>
    <property type="match status" value="1"/>
</dbReference>
<dbReference type="PANTHER" id="PTHR30143:SF0">
    <property type="entry name" value="2-KETO-4-PENTENOATE HYDRATASE"/>
    <property type="match status" value="1"/>
</dbReference>
<accession>A0A1N7NFU9</accession>
<evidence type="ECO:0000259" key="2">
    <source>
        <dbReference type="Pfam" id="PF01557"/>
    </source>
</evidence>
<organism evidence="3 4">
    <name type="scientific">Alicyclobacillus vulcanalis</name>
    <dbReference type="NCBI Taxonomy" id="252246"/>
    <lineage>
        <taxon>Bacteria</taxon>
        <taxon>Bacillati</taxon>
        <taxon>Bacillota</taxon>
        <taxon>Bacilli</taxon>
        <taxon>Bacillales</taxon>
        <taxon>Alicyclobacillaceae</taxon>
        <taxon>Alicyclobacillus</taxon>
    </lineage>
</organism>
<dbReference type="GO" id="GO:0008684">
    <property type="term" value="F:2-oxopent-4-enoate hydratase activity"/>
    <property type="evidence" value="ECO:0007669"/>
    <property type="project" value="TreeGrafter"/>
</dbReference>
<keyword evidence="4" id="KW-1185">Reference proteome</keyword>
<dbReference type="SUPFAM" id="SSF56529">
    <property type="entry name" value="FAH"/>
    <property type="match status" value="1"/>
</dbReference>
<evidence type="ECO:0000313" key="3">
    <source>
        <dbReference type="EMBL" id="SIS97273.1"/>
    </source>
</evidence>
<dbReference type="RefSeq" id="WP_076347736.1">
    <property type="nucleotide sequence ID" value="NZ_FTOO01000008.1"/>
</dbReference>
<protein>
    <submittedName>
        <fullName evidence="3">2-oxo-3-hexenedioate decarboxylase</fullName>
    </submittedName>
</protein>
<dbReference type="InterPro" id="IPR036663">
    <property type="entry name" value="Fumarylacetoacetase_C_sf"/>
</dbReference>
<gene>
    <name evidence="3" type="ORF">SAMN05421799_10898</name>
</gene>
<dbReference type="EMBL" id="FTOO01000008">
    <property type="protein sequence ID" value="SIS97273.1"/>
    <property type="molecule type" value="Genomic_DNA"/>
</dbReference>
<dbReference type="GO" id="GO:0005737">
    <property type="term" value="C:cytoplasm"/>
    <property type="evidence" value="ECO:0007669"/>
    <property type="project" value="TreeGrafter"/>
</dbReference>
<dbReference type="Pfam" id="PF01557">
    <property type="entry name" value="FAA_hydrolase"/>
    <property type="match status" value="1"/>
</dbReference>
<name>A0A1N7NFU9_9BACL</name>
<evidence type="ECO:0000256" key="1">
    <source>
        <dbReference type="ARBA" id="ARBA00023239"/>
    </source>
</evidence>
<dbReference type="InterPro" id="IPR011234">
    <property type="entry name" value="Fumarylacetoacetase-like_C"/>
</dbReference>
<evidence type="ECO:0000313" key="4">
    <source>
        <dbReference type="Proteomes" id="UP000186156"/>
    </source>
</evidence>
<dbReference type="Proteomes" id="UP000186156">
    <property type="component" value="Unassembled WGS sequence"/>
</dbReference>
<dbReference type="Gene3D" id="3.90.850.10">
    <property type="entry name" value="Fumarylacetoacetase-like, C-terminal domain"/>
    <property type="match status" value="1"/>
</dbReference>
<sequence>MSHRLQVIADELYRHQTAAAELPKLTLRYEGLTVDDAYEIQRLTMQKYMDEGARLVGWKMGLTSKAKQQSVGVDEPIFGHLLSTMELEHPVLSVRGLIHPRVEPEIAFVFRSRLAGPDVTVRDVWLATECVVPALEVIDSRYENFSFTLIDVIADNASSARFYLGDQAFSPYAFRLDEVGVVMRLNGNVVQTGAGAAVLGHPVKSVLEQVRMLTRYGAAIEPGMVVLTGGITEAIHVHPGDRVQIAFAGMGSLELNVTE</sequence>
<feature type="domain" description="Fumarylacetoacetase-like C-terminal" evidence="2">
    <location>
        <begin position="98"/>
        <end position="257"/>
    </location>
</feature>
<dbReference type="STRING" id="252246.SAMN05421799_10898"/>
<proteinExistence type="predicted"/>
<dbReference type="AlphaFoldDB" id="A0A1N7NFU9"/>
<keyword evidence="1" id="KW-0456">Lyase</keyword>
<reference evidence="4" key="1">
    <citation type="submission" date="2017-01" db="EMBL/GenBank/DDBJ databases">
        <authorList>
            <person name="Varghese N."/>
            <person name="Submissions S."/>
        </authorList>
    </citation>
    <scope>NUCLEOTIDE SEQUENCE [LARGE SCALE GENOMIC DNA]</scope>
    <source>
        <strain evidence="4">DSM 16176</strain>
    </source>
</reference>